<dbReference type="Gene3D" id="1.10.260.40">
    <property type="entry name" value="lambda repressor-like DNA-binding domains"/>
    <property type="match status" value="1"/>
</dbReference>
<dbReference type="InterPro" id="IPR001387">
    <property type="entry name" value="Cro/C1-type_HTH"/>
</dbReference>
<evidence type="ECO:0000313" key="2">
    <source>
        <dbReference type="EMBL" id="PYF09248.1"/>
    </source>
</evidence>
<feature type="domain" description="HTH cro/C1-type" evidence="1">
    <location>
        <begin position="17"/>
        <end position="72"/>
    </location>
</feature>
<dbReference type="Pfam" id="PF01381">
    <property type="entry name" value="HTH_3"/>
    <property type="match status" value="1"/>
</dbReference>
<keyword evidence="3" id="KW-1185">Reference proteome</keyword>
<proteinExistence type="predicted"/>
<gene>
    <name evidence="2" type="ORF">C8J30_110122</name>
</gene>
<protein>
    <submittedName>
        <fullName evidence="2">Helix-turn-helix protein</fullName>
    </submittedName>
</protein>
<dbReference type="GO" id="GO:0003677">
    <property type="term" value="F:DNA binding"/>
    <property type="evidence" value="ECO:0007669"/>
    <property type="project" value="InterPro"/>
</dbReference>
<evidence type="ECO:0000259" key="1">
    <source>
        <dbReference type="PROSITE" id="PS50943"/>
    </source>
</evidence>
<organism evidence="2 3">
    <name type="scientific">Rhodobacter viridis</name>
    <dbReference type="NCBI Taxonomy" id="1054202"/>
    <lineage>
        <taxon>Bacteria</taxon>
        <taxon>Pseudomonadati</taxon>
        <taxon>Pseudomonadota</taxon>
        <taxon>Alphaproteobacteria</taxon>
        <taxon>Rhodobacterales</taxon>
        <taxon>Rhodobacter group</taxon>
        <taxon>Rhodobacter</taxon>
    </lineage>
</organism>
<dbReference type="SMART" id="SM00530">
    <property type="entry name" value="HTH_XRE"/>
    <property type="match status" value="1"/>
</dbReference>
<accession>A0A318U1W0</accession>
<comment type="caution">
    <text evidence="2">The sequence shown here is derived from an EMBL/GenBank/DDBJ whole genome shotgun (WGS) entry which is preliminary data.</text>
</comment>
<dbReference type="RefSeq" id="WP_110806317.1">
    <property type="nucleotide sequence ID" value="NZ_QJTK01000010.1"/>
</dbReference>
<dbReference type="SUPFAM" id="SSF47413">
    <property type="entry name" value="lambda repressor-like DNA-binding domains"/>
    <property type="match status" value="1"/>
</dbReference>
<evidence type="ECO:0000313" key="3">
    <source>
        <dbReference type="Proteomes" id="UP000247727"/>
    </source>
</evidence>
<dbReference type="Proteomes" id="UP000247727">
    <property type="component" value="Unassembled WGS sequence"/>
</dbReference>
<sequence length="85" mass="9535">MPRTIHTEGQRALCEAIAAARRERGLTQADLARELHCQQSLIARIESGERRIDVLEFIKIFRALGVFPAEALRRVGEQIPADQGI</sequence>
<dbReference type="EMBL" id="QJTK01000010">
    <property type="protein sequence ID" value="PYF09248.1"/>
    <property type="molecule type" value="Genomic_DNA"/>
</dbReference>
<dbReference type="InterPro" id="IPR010982">
    <property type="entry name" value="Lambda_DNA-bd_dom_sf"/>
</dbReference>
<dbReference type="PROSITE" id="PS50943">
    <property type="entry name" value="HTH_CROC1"/>
    <property type="match status" value="1"/>
</dbReference>
<reference evidence="2 3" key="1">
    <citation type="submission" date="2018-06" db="EMBL/GenBank/DDBJ databases">
        <title>Genomic Encyclopedia of Type Strains, Phase III (KMG-III): the genomes of soil and plant-associated and newly described type strains.</title>
        <authorList>
            <person name="Whitman W."/>
        </authorList>
    </citation>
    <scope>NUCLEOTIDE SEQUENCE [LARGE SCALE GENOMIC DNA]</scope>
    <source>
        <strain evidence="2 3">JA737</strain>
    </source>
</reference>
<dbReference type="OrthoDB" id="9803379at2"/>
<dbReference type="CDD" id="cd00093">
    <property type="entry name" value="HTH_XRE"/>
    <property type="match status" value="1"/>
</dbReference>
<dbReference type="AlphaFoldDB" id="A0A318U1W0"/>
<name>A0A318U1W0_9RHOB</name>